<accession>A0A6A6VCW7</accession>
<feature type="domain" description="CCHC-type" evidence="2">
    <location>
        <begin position="346"/>
        <end position="362"/>
    </location>
</feature>
<dbReference type="SMART" id="SM00343">
    <property type="entry name" value="ZnF_C2HC"/>
    <property type="match status" value="1"/>
</dbReference>
<dbReference type="GO" id="GO:0008270">
    <property type="term" value="F:zinc ion binding"/>
    <property type="evidence" value="ECO:0007669"/>
    <property type="project" value="InterPro"/>
</dbReference>
<dbReference type="GO" id="GO:0003676">
    <property type="term" value="F:nucleic acid binding"/>
    <property type="evidence" value="ECO:0007669"/>
    <property type="project" value="InterPro"/>
</dbReference>
<reference evidence="3" key="1">
    <citation type="journal article" date="2020" name="Stud. Mycol.">
        <title>101 Dothideomycetes genomes: a test case for predicting lifestyles and emergence of pathogens.</title>
        <authorList>
            <person name="Haridas S."/>
            <person name="Albert R."/>
            <person name="Binder M."/>
            <person name="Bloem J."/>
            <person name="Labutti K."/>
            <person name="Salamov A."/>
            <person name="Andreopoulos B."/>
            <person name="Baker S."/>
            <person name="Barry K."/>
            <person name="Bills G."/>
            <person name="Bluhm B."/>
            <person name="Cannon C."/>
            <person name="Castanera R."/>
            <person name="Culley D."/>
            <person name="Daum C."/>
            <person name="Ezra D."/>
            <person name="Gonzalez J."/>
            <person name="Henrissat B."/>
            <person name="Kuo A."/>
            <person name="Liang C."/>
            <person name="Lipzen A."/>
            <person name="Lutzoni F."/>
            <person name="Magnuson J."/>
            <person name="Mondo S."/>
            <person name="Nolan M."/>
            <person name="Ohm R."/>
            <person name="Pangilinan J."/>
            <person name="Park H.-J."/>
            <person name="Ramirez L."/>
            <person name="Alfaro M."/>
            <person name="Sun H."/>
            <person name="Tritt A."/>
            <person name="Yoshinaga Y."/>
            <person name="Zwiers L.-H."/>
            <person name="Turgeon B."/>
            <person name="Goodwin S."/>
            <person name="Spatafora J."/>
            <person name="Crous P."/>
            <person name="Grigoriev I."/>
        </authorList>
    </citation>
    <scope>NUCLEOTIDE SEQUENCE</scope>
    <source>
        <strain evidence="3">CBS 119925</strain>
    </source>
</reference>
<organism evidence="3 4">
    <name type="scientific">Sporormia fimetaria CBS 119925</name>
    <dbReference type="NCBI Taxonomy" id="1340428"/>
    <lineage>
        <taxon>Eukaryota</taxon>
        <taxon>Fungi</taxon>
        <taxon>Dikarya</taxon>
        <taxon>Ascomycota</taxon>
        <taxon>Pezizomycotina</taxon>
        <taxon>Dothideomycetes</taxon>
        <taxon>Pleosporomycetidae</taxon>
        <taxon>Pleosporales</taxon>
        <taxon>Sporormiaceae</taxon>
        <taxon>Sporormia</taxon>
    </lineage>
</organism>
<evidence type="ECO:0000256" key="1">
    <source>
        <dbReference type="SAM" id="MobiDB-lite"/>
    </source>
</evidence>
<name>A0A6A6VCW7_9PLEO</name>
<sequence>MPAPEYSLRKMDGPAEAGNYYEALNDNTSTGTGDSVNGSLVNSNDNTEPMNDSLVNGDGNTNHMNGGLVNGNSTTKPTNDGPKPERQQAAPKANRYPYANAHYITPEQLASLKCGPKINVLIGPPGEDSGDNSVTAIEGAWANLLMYYSSVARIQLSTGTSTTISFPGTDSPTMKWIYQFMCVGQKHSEVNGTPWIFLNPSKLLRLYQQAQLIGYDFLAEKAKKRLKWVMHNRKCRNAKALYEILGAFPGLKHAVARSIIKDLTKYIISKDTRRLADVAEKVKAVRRLAYIPEALKTVPIRDFEGVVEKEMFRVKTEHWKREIRRALDKMPPDPDQPRHVSRGRPTCYVCEEFDHFAKNCPYRDNHGDGDDE</sequence>
<dbReference type="Proteomes" id="UP000799440">
    <property type="component" value="Unassembled WGS sequence"/>
</dbReference>
<dbReference type="InterPro" id="IPR001878">
    <property type="entry name" value="Znf_CCHC"/>
</dbReference>
<evidence type="ECO:0000313" key="4">
    <source>
        <dbReference type="Proteomes" id="UP000799440"/>
    </source>
</evidence>
<dbReference type="SUPFAM" id="SSF57756">
    <property type="entry name" value="Retrovirus zinc finger-like domains"/>
    <property type="match status" value="1"/>
</dbReference>
<evidence type="ECO:0000313" key="3">
    <source>
        <dbReference type="EMBL" id="KAF2748405.1"/>
    </source>
</evidence>
<feature type="region of interest" description="Disordered" evidence="1">
    <location>
        <begin position="1"/>
        <end position="91"/>
    </location>
</feature>
<dbReference type="OrthoDB" id="3863715at2759"/>
<dbReference type="AlphaFoldDB" id="A0A6A6VCW7"/>
<dbReference type="Gene3D" id="4.10.60.10">
    <property type="entry name" value="Zinc finger, CCHC-type"/>
    <property type="match status" value="1"/>
</dbReference>
<protein>
    <recommendedName>
        <fullName evidence="2">CCHC-type domain-containing protein</fullName>
    </recommendedName>
</protein>
<dbReference type="InterPro" id="IPR036875">
    <property type="entry name" value="Znf_CCHC_sf"/>
</dbReference>
<dbReference type="EMBL" id="MU006569">
    <property type="protein sequence ID" value="KAF2748405.1"/>
    <property type="molecule type" value="Genomic_DNA"/>
</dbReference>
<proteinExistence type="predicted"/>
<gene>
    <name evidence="3" type="ORF">M011DRAFT_476421</name>
</gene>
<keyword evidence="4" id="KW-1185">Reference proteome</keyword>
<feature type="compositionally biased region" description="Polar residues" evidence="1">
    <location>
        <begin position="25"/>
        <end position="78"/>
    </location>
</feature>
<evidence type="ECO:0000259" key="2">
    <source>
        <dbReference type="SMART" id="SM00343"/>
    </source>
</evidence>